<evidence type="ECO:0000256" key="3">
    <source>
        <dbReference type="ARBA" id="ARBA00022801"/>
    </source>
</evidence>
<keyword evidence="1 6" id="KW-0645">Protease</keyword>
<evidence type="ECO:0000256" key="5">
    <source>
        <dbReference type="ARBA" id="ARBA00023049"/>
    </source>
</evidence>
<dbReference type="AlphaFoldDB" id="A0A6J4H7K3"/>
<dbReference type="GO" id="GO:0016020">
    <property type="term" value="C:membrane"/>
    <property type="evidence" value="ECO:0007669"/>
    <property type="project" value="TreeGrafter"/>
</dbReference>
<dbReference type="GO" id="GO:0046872">
    <property type="term" value="F:metal ion binding"/>
    <property type="evidence" value="ECO:0007669"/>
    <property type="project" value="UniProtKB-KW"/>
</dbReference>
<organism evidence="8">
    <name type="scientific">uncultured Coleofasciculus sp</name>
    <dbReference type="NCBI Taxonomy" id="1267456"/>
    <lineage>
        <taxon>Bacteria</taxon>
        <taxon>Bacillati</taxon>
        <taxon>Cyanobacteriota</taxon>
        <taxon>Cyanophyceae</taxon>
        <taxon>Coleofasciculales</taxon>
        <taxon>Coleofasciculaceae</taxon>
        <taxon>Coleofasciculus</taxon>
        <taxon>environmental samples</taxon>
    </lineage>
</organism>
<dbReference type="Pfam" id="PF01435">
    <property type="entry name" value="Peptidase_M48"/>
    <property type="match status" value="1"/>
</dbReference>
<reference evidence="8" key="1">
    <citation type="submission" date="2020-02" db="EMBL/GenBank/DDBJ databases">
        <authorList>
            <person name="Meier V. D."/>
        </authorList>
    </citation>
    <scope>NUCLEOTIDE SEQUENCE</scope>
    <source>
        <strain evidence="8">AVDCRST_MAG92</strain>
    </source>
</reference>
<dbReference type="PANTHER" id="PTHR22726:SF1">
    <property type="entry name" value="METALLOENDOPEPTIDASE OMA1, MITOCHONDRIAL"/>
    <property type="match status" value="1"/>
</dbReference>
<dbReference type="PANTHER" id="PTHR22726">
    <property type="entry name" value="METALLOENDOPEPTIDASE OMA1"/>
    <property type="match status" value="1"/>
</dbReference>
<comment type="cofactor">
    <cofactor evidence="6">
        <name>Zn(2+)</name>
        <dbReference type="ChEBI" id="CHEBI:29105"/>
    </cofactor>
    <text evidence="6">Binds 1 zinc ion per subunit.</text>
</comment>
<evidence type="ECO:0000256" key="4">
    <source>
        <dbReference type="ARBA" id="ARBA00022833"/>
    </source>
</evidence>
<evidence type="ECO:0000256" key="2">
    <source>
        <dbReference type="ARBA" id="ARBA00022723"/>
    </source>
</evidence>
<keyword evidence="3 6" id="KW-0378">Hydrolase</keyword>
<sequence length="287" mass="31230">MRLGIGLLFAVFGLFSYCTNVVTNPITGEKQRVQLSPQQEVVIGQQSQQKMAAQYGGLYKDSTVQKYVNQVGGRIVERSEAAQAPTPNSRYPYQFYVLSDPQTINAFALPGGPIFITVALLKRLKSEAQLAGVLGHEIGHVVARHGAEHLAKQQLGASLVNAVGIAASDNPNDAQRAAVLAQAVNQLVSLRYGREDELESDQLGFRFIRDAGYKPTGILELMQILGSTRKSGGAQPEFFSTHPNPENRLERLKNLITQAYPNGVPANLDEGRDRFAKAVLSRLSGQS</sequence>
<dbReference type="GO" id="GO:0051603">
    <property type="term" value="P:proteolysis involved in protein catabolic process"/>
    <property type="evidence" value="ECO:0007669"/>
    <property type="project" value="TreeGrafter"/>
</dbReference>
<dbReference type="CDD" id="cd07333">
    <property type="entry name" value="M48C_bepA_like"/>
    <property type="match status" value="1"/>
</dbReference>
<evidence type="ECO:0000256" key="1">
    <source>
        <dbReference type="ARBA" id="ARBA00022670"/>
    </source>
</evidence>
<dbReference type="GO" id="GO:0004222">
    <property type="term" value="F:metalloendopeptidase activity"/>
    <property type="evidence" value="ECO:0007669"/>
    <property type="project" value="InterPro"/>
</dbReference>
<evidence type="ECO:0000256" key="6">
    <source>
        <dbReference type="RuleBase" id="RU003983"/>
    </source>
</evidence>
<gene>
    <name evidence="8" type="ORF">AVDCRST_MAG92-282</name>
</gene>
<dbReference type="Gene3D" id="3.30.2010.10">
    <property type="entry name" value="Metalloproteases ('zincins'), catalytic domain"/>
    <property type="match status" value="1"/>
</dbReference>
<proteinExistence type="inferred from homology"/>
<comment type="similarity">
    <text evidence="6">Belongs to the peptidase M48 family.</text>
</comment>
<feature type="domain" description="Peptidase M48" evidence="7">
    <location>
        <begin position="66"/>
        <end position="255"/>
    </location>
</feature>
<evidence type="ECO:0000313" key="8">
    <source>
        <dbReference type="EMBL" id="CAA9214926.1"/>
    </source>
</evidence>
<accession>A0A6J4H7K3</accession>
<dbReference type="EMBL" id="CADCTM010000040">
    <property type="protein sequence ID" value="CAA9214926.1"/>
    <property type="molecule type" value="Genomic_DNA"/>
</dbReference>
<protein>
    <submittedName>
        <fullName evidence="8">Peptidase M48, Ste24p</fullName>
    </submittedName>
</protein>
<name>A0A6J4H7K3_9CYAN</name>
<keyword evidence="2" id="KW-0479">Metal-binding</keyword>
<keyword evidence="4 6" id="KW-0862">Zinc</keyword>
<dbReference type="InterPro" id="IPR051156">
    <property type="entry name" value="Mito/Outer_Membr_Metalloprot"/>
</dbReference>
<keyword evidence="5 6" id="KW-0482">Metalloprotease</keyword>
<evidence type="ECO:0000259" key="7">
    <source>
        <dbReference type="Pfam" id="PF01435"/>
    </source>
</evidence>
<dbReference type="InterPro" id="IPR001915">
    <property type="entry name" value="Peptidase_M48"/>
</dbReference>